<comment type="caution">
    <text evidence="9">The sequence shown here is derived from an EMBL/GenBank/DDBJ whole genome shotgun (WGS) entry which is preliminary data.</text>
</comment>
<dbReference type="GO" id="GO:0005615">
    <property type="term" value="C:extracellular space"/>
    <property type="evidence" value="ECO:0007669"/>
    <property type="project" value="TreeGrafter"/>
</dbReference>
<keyword evidence="3" id="KW-0677">Repeat</keyword>
<dbReference type="PROSITE" id="PS51450">
    <property type="entry name" value="LRR"/>
    <property type="match status" value="9"/>
</dbReference>
<protein>
    <recommendedName>
        <fullName evidence="8">Fibronectin type-III domain-containing protein</fullName>
    </recommendedName>
</protein>
<evidence type="ECO:0000256" key="1">
    <source>
        <dbReference type="ARBA" id="ARBA00022614"/>
    </source>
</evidence>
<feature type="domain" description="Fibronectin type-III" evidence="8">
    <location>
        <begin position="1149"/>
        <end position="1245"/>
    </location>
</feature>
<dbReference type="Pfam" id="PF13855">
    <property type="entry name" value="LRR_8"/>
    <property type="match status" value="10"/>
</dbReference>
<evidence type="ECO:0000256" key="3">
    <source>
        <dbReference type="ARBA" id="ARBA00022737"/>
    </source>
</evidence>
<keyword evidence="6" id="KW-0812">Transmembrane</keyword>
<dbReference type="FunFam" id="3.80.10.10:FF:001164">
    <property type="entry name" value="GH01279p"/>
    <property type="match status" value="2"/>
</dbReference>
<dbReference type="InterPro" id="IPR050333">
    <property type="entry name" value="SLRP"/>
</dbReference>
<dbReference type="Gene3D" id="3.80.10.10">
    <property type="entry name" value="Ribonuclease Inhibitor"/>
    <property type="match status" value="7"/>
</dbReference>
<evidence type="ECO:0000256" key="2">
    <source>
        <dbReference type="ARBA" id="ARBA00022729"/>
    </source>
</evidence>
<dbReference type="SUPFAM" id="SSF49265">
    <property type="entry name" value="Fibronectin type III"/>
    <property type="match status" value="1"/>
</dbReference>
<dbReference type="SMART" id="SM00369">
    <property type="entry name" value="LRR_TYP"/>
    <property type="match status" value="34"/>
</dbReference>
<evidence type="ECO:0000256" key="7">
    <source>
        <dbReference type="SAM" id="SignalP"/>
    </source>
</evidence>
<keyword evidence="6" id="KW-0472">Membrane</keyword>
<dbReference type="InterPro" id="IPR003591">
    <property type="entry name" value="Leu-rich_rpt_typical-subtyp"/>
</dbReference>
<dbReference type="InterPro" id="IPR001611">
    <property type="entry name" value="Leu-rich_rpt"/>
</dbReference>
<keyword evidence="4" id="KW-1015">Disulfide bond</keyword>
<keyword evidence="10" id="KW-1185">Reference proteome</keyword>
<dbReference type="EMBL" id="JAWQEG010008612">
    <property type="protein sequence ID" value="KAK3849967.1"/>
    <property type="molecule type" value="Genomic_DNA"/>
</dbReference>
<feature type="region of interest" description="Disordered" evidence="5">
    <location>
        <begin position="1313"/>
        <end position="1345"/>
    </location>
</feature>
<keyword evidence="1" id="KW-0433">Leucine-rich repeat</keyword>
<dbReference type="Pfam" id="PF00041">
    <property type="entry name" value="fn3"/>
    <property type="match status" value="1"/>
</dbReference>
<organism evidence="9 10">
    <name type="scientific">Petrolisthes cinctipes</name>
    <name type="common">Flat porcelain crab</name>
    <dbReference type="NCBI Taxonomy" id="88211"/>
    <lineage>
        <taxon>Eukaryota</taxon>
        <taxon>Metazoa</taxon>
        <taxon>Ecdysozoa</taxon>
        <taxon>Arthropoda</taxon>
        <taxon>Crustacea</taxon>
        <taxon>Multicrustacea</taxon>
        <taxon>Malacostraca</taxon>
        <taxon>Eumalacostraca</taxon>
        <taxon>Eucarida</taxon>
        <taxon>Decapoda</taxon>
        <taxon>Pleocyemata</taxon>
        <taxon>Anomura</taxon>
        <taxon>Galatheoidea</taxon>
        <taxon>Porcellanidae</taxon>
        <taxon>Petrolisthes</taxon>
    </lineage>
</organism>
<evidence type="ECO:0000313" key="10">
    <source>
        <dbReference type="Proteomes" id="UP001286313"/>
    </source>
</evidence>
<evidence type="ECO:0000256" key="4">
    <source>
        <dbReference type="ARBA" id="ARBA00023157"/>
    </source>
</evidence>
<dbReference type="InterPro" id="IPR003961">
    <property type="entry name" value="FN3_dom"/>
</dbReference>
<dbReference type="SMART" id="SM00364">
    <property type="entry name" value="LRR_BAC"/>
    <property type="match status" value="11"/>
</dbReference>
<dbReference type="SUPFAM" id="SSF52058">
    <property type="entry name" value="L domain-like"/>
    <property type="match status" value="4"/>
</dbReference>
<dbReference type="Proteomes" id="UP001286313">
    <property type="component" value="Unassembled WGS sequence"/>
</dbReference>
<dbReference type="InterPro" id="IPR013783">
    <property type="entry name" value="Ig-like_fold"/>
</dbReference>
<evidence type="ECO:0000259" key="8">
    <source>
        <dbReference type="PROSITE" id="PS50853"/>
    </source>
</evidence>
<gene>
    <name evidence="9" type="ORF">Pcinc_043303</name>
</gene>
<keyword evidence="2 7" id="KW-0732">Signal</keyword>
<dbReference type="CDD" id="cd00063">
    <property type="entry name" value="FN3"/>
    <property type="match status" value="1"/>
</dbReference>
<dbReference type="SMART" id="SM00082">
    <property type="entry name" value="LRRCT"/>
    <property type="match status" value="1"/>
</dbReference>
<dbReference type="PANTHER" id="PTHR45712">
    <property type="entry name" value="AGAP008170-PA"/>
    <property type="match status" value="1"/>
</dbReference>
<feature type="chain" id="PRO_5041913447" description="Fibronectin type-III domain-containing protein" evidence="7">
    <location>
        <begin position="20"/>
        <end position="1345"/>
    </location>
</feature>
<feature type="transmembrane region" description="Helical" evidence="6">
    <location>
        <begin position="1280"/>
        <end position="1304"/>
    </location>
</feature>
<reference evidence="9" key="1">
    <citation type="submission" date="2023-10" db="EMBL/GenBank/DDBJ databases">
        <title>Genome assemblies of two species of porcelain crab, Petrolisthes cinctipes and Petrolisthes manimaculis (Anomura: Porcellanidae).</title>
        <authorList>
            <person name="Angst P."/>
        </authorList>
    </citation>
    <scope>NUCLEOTIDE SEQUENCE</scope>
    <source>
        <strain evidence="9">PB745_01</strain>
        <tissue evidence="9">Gill</tissue>
    </source>
</reference>
<keyword evidence="6" id="KW-1133">Transmembrane helix</keyword>
<feature type="signal peptide" evidence="7">
    <location>
        <begin position="1"/>
        <end position="19"/>
    </location>
</feature>
<dbReference type="PROSITE" id="PS50853">
    <property type="entry name" value="FN3"/>
    <property type="match status" value="1"/>
</dbReference>
<evidence type="ECO:0000256" key="5">
    <source>
        <dbReference type="SAM" id="MobiDB-lite"/>
    </source>
</evidence>
<name>A0AAE1BFV5_PETCI</name>
<sequence>MALWSVLWAAWLWPLLISAQDYGWGGGGDDRSGSNCPRWEDNPWCTCLNTQGGVSLECPMVSLETVSSVLGLINSPVTLLRMYDLESNITVLPPEIFDSSSGVANLQVTHSNIQSLAEGSLKGLEESLKSLSIQHCKLSTIPQDALHNLQSLQQLNLEANNITELPSFGFSKVSLNSLNLKGNMIKLVSDYAFDGLDESLSELNLMNNDLKNLPVISLKKLRNLTKIMVAWNHITEIDFPSNFSLPSLYHFDFSNNEIRKIKSKCFSGMPDLVSLSLYMNKISSVSKNGFRENSALETLFLGHNDIRELDSETFAHNPKIRILDLGSNNIQTIHGGLFHNLPELEELDLSRNNIREVTQHTFKNSSKVKILNLEHNAIRFLELETFLNMTDLDSLLLSHNNIQEIYPELFSSNLHLRILKLDHNRITNLDDITFRNTTKLQKLFLQNNNLMRIKREYFANLVHLQELHLQENMIQVIDTGAFSSLERLESLNLQDNEIATLPDTLSHSSVTLRYLYLSGNYITSLHHQALTGQRNLDALWLDRNNISHITNGVFGDLSFVRQLHLEHNQIREIQDNAFGNMTDLRKLFLSYNFLESVGQHTFQGLSSIKELYLDHNSMKEIYPNAFQSMKALEILDMSSNELSSIKRDLFQSELPIWQLDIDNAHIREIEEGSFEALINLETLSLRGNNLRRLQQDFLKLTQLRNLYVSGNSFLSLDANSLTGLPNLETLELNNCDIDNIPDNFFDSSMSLWFLSIAGNKLTYLKPAAFVGLNDLTKLDLSSNSLGLNSCRAVLTTTKLEYLSISDNPTRDLCPGLGELKRLRELHASNIHMTEVQPAIMEELRRLEVLDVSGNLVTEFPIGSFLGSSLKRLNLANNQLQQLPNAIFFDRMMQLSSLNVSGNPLRQLTGSQVRRDMTLPRLEQLEATHTNLTVLTSLELTHMPALRSLNLQHAAINKVSPGAFKSLTQLSHLNLAHNMLEILPRERLRGLVMLTQLNLTRNRLNKLDQLPPDSKNLKVLDASGNMLMELEEATLRHTEGLEELILKDNWITVIHPRAFHHLPYLSVLDMSYNNLEELRPAVFEPIERKLQKLFIHNNPVSCGCNTVELWTWLLNHPGQVQQPRDLTCDLPEPLHGQSFLLLSSSSFCPQPVILRLAIQDIQSQSLLVSWQATNSSAVYGFKVTHRAVGGDETQSSPTLGLTSRTFQLKDLHSSTEYQVCVHGLTRSLAQPLHQPPPHARAHTVAAVYDREQEEEDGVRCGRGYTLRPPAAPATGTAGGKLGLILGATLAAALLLGFLVALIWYLRCRSRRRGGEKRANGVPPDYYSHYKVRPSNHHHQEDDDFAC</sequence>
<dbReference type="InterPro" id="IPR032675">
    <property type="entry name" value="LRR_dom_sf"/>
</dbReference>
<dbReference type="InterPro" id="IPR000483">
    <property type="entry name" value="Cys-rich_flank_reg_C"/>
</dbReference>
<accession>A0AAE1BFV5</accession>
<evidence type="ECO:0000256" key="6">
    <source>
        <dbReference type="SAM" id="Phobius"/>
    </source>
</evidence>
<proteinExistence type="predicted"/>
<dbReference type="InterPro" id="IPR036116">
    <property type="entry name" value="FN3_sf"/>
</dbReference>
<dbReference type="Gene3D" id="2.60.40.10">
    <property type="entry name" value="Immunoglobulins"/>
    <property type="match status" value="1"/>
</dbReference>
<dbReference type="PANTHER" id="PTHR45712:SF22">
    <property type="entry name" value="INSULIN-LIKE GROWTH FACTOR-BINDING PROTEIN COMPLEX ACID LABILE SUBUNIT"/>
    <property type="match status" value="1"/>
</dbReference>
<dbReference type="SMART" id="SM00365">
    <property type="entry name" value="LRR_SD22"/>
    <property type="match status" value="11"/>
</dbReference>
<evidence type="ECO:0000313" key="9">
    <source>
        <dbReference type="EMBL" id="KAK3849967.1"/>
    </source>
</evidence>